<evidence type="ECO:0000313" key="7">
    <source>
        <dbReference type="Proteomes" id="UP000465302"/>
    </source>
</evidence>
<dbReference type="InterPro" id="IPR034593">
    <property type="entry name" value="DgoD-like"/>
</dbReference>
<dbReference type="Gene3D" id="3.30.390.10">
    <property type="entry name" value="Enolase-like, N-terminal domain"/>
    <property type="match status" value="1"/>
</dbReference>
<feature type="binding site" evidence="2">
    <location>
        <position position="238"/>
    </location>
    <ligand>
        <name>Mg(2+)</name>
        <dbReference type="ChEBI" id="CHEBI:18420"/>
    </ligand>
</feature>
<feature type="active site" description="Proton donor/acceptor" evidence="1">
    <location>
        <position position="321"/>
    </location>
</feature>
<dbReference type="Proteomes" id="UP000220914">
    <property type="component" value="Unassembled WGS sequence"/>
</dbReference>
<dbReference type="GO" id="GO:0047808">
    <property type="term" value="F:D(-)-tartrate dehydratase activity"/>
    <property type="evidence" value="ECO:0007669"/>
    <property type="project" value="InterPro"/>
</dbReference>
<dbReference type="Pfam" id="PF13378">
    <property type="entry name" value="MR_MLE_C"/>
    <property type="match status" value="1"/>
</dbReference>
<evidence type="ECO:0000313" key="4">
    <source>
        <dbReference type="EMBL" id="GFG52378.1"/>
    </source>
</evidence>
<dbReference type="InterPro" id="IPR034611">
    <property type="entry name" value="D-tartrate_dehydratase"/>
</dbReference>
<proteinExistence type="predicted"/>
<dbReference type="InterPro" id="IPR013341">
    <property type="entry name" value="Mandelate_racemase_N_dom"/>
</dbReference>
<feature type="binding site" evidence="2">
    <location>
        <position position="264"/>
    </location>
    <ligand>
        <name>Mg(2+)</name>
        <dbReference type="ChEBI" id="CHEBI:18420"/>
    </ligand>
</feature>
<dbReference type="InterPro" id="IPR029065">
    <property type="entry name" value="Enolase_C-like"/>
</dbReference>
<evidence type="ECO:0000313" key="5">
    <source>
        <dbReference type="EMBL" id="PEG37362.1"/>
    </source>
</evidence>
<dbReference type="Pfam" id="PF02746">
    <property type="entry name" value="MR_MLE_N"/>
    <property type="match status" value="1"/>
</dbReference>
<keyword evidence="6" id="KW-1185">Reference proteome</keyword>
<dbReference type="InterPro" id="IPR029017">
    <property type="entry name" value="Enolase-like_N"/>
</dbReference>
<dbReference type="GO" id="GO:0046872">
    <property type="term" value="F:metal ion binding"/>
    <property type="evidence" value="ECO:0007669"/>
    <property type="project" value="UniProtKB-KW"/>
</dbReference>
<gene>
    <name evidence="5" type="ORF">CQY20_16430</name>
    <name evidence="4" type="ORF">MAGR_38190</name>
</gene>
<dbReference type="RefSeq" id="WP_097941137.1">
    <property type="nucleotide sequence ID" value="NZ_BLKS01000001.1"/>
</dbReference>
<keyword evidence="2" id="KW-0460">Magnesium</keyword>
<dbReference type="SUPFAM" id="SSF54826">
    <property type="entry name" value="Enolase N-terminal domain-like"/>
    <property type="match status" value="1"/>
</dbReference>
<feature type="active site" description="acceptor" evidence="1">
    <location>
        <position position="183"/>
    </location>
</feature>
<sequence>MRITSIREREIPMAAEIRNAYVDFSTMTASIVAVESDVIRNGKPVTGYGFSSPGRYAQGEIIRNRAIPRVMKAEPDALLDPSTGDLDPFRVNAVMFKGEKPGGHGDRSVAIGAVDAAMWDLAAKLAGQPLAKLVADRFGNGEIADSVWVYAAGGYYQPGGGPQSLVTELTGYIEQGFEHVKMKIGGAPLAEDAERVAAVVDAIGDGSRLAVDANGRFDLDTALAYGEMLAPFGLLWYEEAGDPLDYALNAELARNYAGSLATGENLFSVQDSRNLLRYGGMRPDRDWLQMDPALSYGPTEFIRMVLDAEQFGWTRERFVPHGGHQLNLALAAGLGLGGTECYPGVFQPIGGFLDSTPVTGGRVQMLDLPGIGVEEKSNLWAHFADL</sequence>
<dbReference type="EMBL" id="PDCP01000027">
    <property type="protein sequence ID" value="PEG37362.1"/>
    <property type="molecule type" value="Genomic_DNA"/>
</dbReference>
<accession>A0A2A7MZZ9</accession>
<dbReference type="OrthoDB" id="9802699at2"/>
<dbReference type="InterPro" id="IPR013342">
    <property type="entry name" value="Mandelate_racemase_C"/>
</dbReference>
<reference evidence="5 6" key="1">
    <citation type="submission" date="2017-10" db="EMBL/GenBank/DDBJ databases">
        <title>The new phylogeny of genus Mycobacterium.</title>
        <authorList>
            <person name="Tortoli E."/>
            <person name="Trovato A."/>
            <person name="Cirillo D.M."/>
        </authorList>
    </citation>
    <scope>NUCLEOTIDE SEQUENCE [LARGE SCALE GENOMIC DNA]</scope>
    <source>
        <strain evidence="5 6">CCUG37673</strain>
    </source>
</reference>
<dbReference type="SFLD" id="SFLDF00118">
    <property type="entry name" value="D-tartrate_dehydratase"/>
    <property type="match status" value="1"/>
</dbReference>
<dbReference type="SFLD" id="SFLDS00001">
    <property type="entry name" value="Enolase"/>
    <property type="match status" value="1"/>
</dbReference>
<dbReference type="SFLD" id="SFLDG00179">
    <property type="entry name" value="mandelate_racemase"/>
    <property type="match status" value="1"/>
</dbReference>
<evidence type="ECO:0000313" key="6">
    <source>
        <dbReference type="Proteomes" id="UP000220914"/>
    </source>
</evidence>
<evidence type="ECO:0000256" key="2">
    <source>
        <dbReference type="PIRSR" id="PIRSR634611-3"/>
    </source>
</evidence>
<evidence type="ECO:0000259" key="3">
    <source>
        <dbReference type="SMART" id="SM00922"/>
    </source>
</evidence>
<comment type="caution">
    <text evidence="5">The sequence shown here is derived from an EMBL/GenBank/DDBJ whole genome shotgun (WGS) entry which is preliminary data.</text>
</comment>
<dbReference type="SMART" id="SM00922">
    <property type="entry name" value="MR_MLE"/>
    <property type="match status" value="1"/>
</dbReference>
<keyword evidence="2" id="KW-0479">Metal-binding</keyword>
<dbReference type="Gene3D" id="3.20.20.120">
    <property type="entry name" value="Enolase-like C-terminal domain"/>
    <property type="match status" value="1"/>
</dbReference>
<dbReference type="PANTHER" id="PTHR48080:SF5">
    <property type="entry name" value="D(-)-TARTRATE DEHYDRATASE"/>
    <property type="match status" value="1"/>
</dbReference>
<organism evidence="5 6">
    <name type="scientific">Mycolicibacterium agri</name>
    <name type="common">Mycobacterium agri</name>
    <dbReference type="NCBI Taxonomy" id="36811"/>
    <lineage>
        <taxon>Bacteria</taxon>
        <taxon>Bacillati</taxon>
        <taxon>Actinomycetota</taxon>
        <taxon>Actinomycetes</taxon>
        <taxon>Mycobacteriales</taxon>
        <taxon>Mycobacteriaceae</taxon>
        <taxon>Mycolicibacterium</taxon>
    </lineage>
</organism>
<dbReference type="SUPFAM" id="SSF51604">
    <property type="entry name" value="Enolase C-terminal domain-like"/>
    <property type="match status" value="1"/>
</dbReference>
<name>A0A2A7MZZ9_MYCAG</name>
<dbReference type="PANTHER" id="PTHR48080">
    <property type="entry name" value="D-GALACTONATE DEHYDRATASE-RELATED"/>
    <property type="match status" value="1"/>
</dbReference>
<dbReference type="EMBL" id="BLKS01000001">
    <property type="protein sequence ID" value="GFG52378.1"/>
    <property type="molecule type" value="Genomic_DNA"/>
</dbReference>
<feature type="domain" description="Mandelate racemase/muconate lactonizing enzyme C-terminal" evidence="3">
    <location>
        <begin position="162"/>
        <end position="259"/>
    </location>
</feature>
<dbReference type="Proteomes" id="UP000465302">
    <property type="component" value="Unassembled WGS sequence"/>
</dbReference>
<protein>
    <submittedName>
        <fullName evidence="5">Mandelate racemase</fullName>
    </submittedName>
</protein>
<dbReference type="AlphaFoldDB" id="A0A2A7MZZ9"/>
<feature type="binding site" evidence="2">
    <location>
        <position position="212"/>
    </location>
    <ligand>
        <name>Mg(2+)</name>
        <dbReference type="ChEBI" id="CHEBI:18420"/>
    </ligand>
</feature>
<reference evidence="4" key="3">
    <citation type="submission" date="2020-02" db="EMBL/GenBank/DDBJ databases">
        <authorList>
            <person name="Matsumoto Y."/>
            <person name="Motooka D."/>
            <person name="Nakamura S."/>
        </authorList>
    </citation>
    <scope>NUCLEOTIDE SEQUENCE</scope>
    <source>
        <strain evidence="4">JCM 6377</strain>
    </source>
</reference>
<reference evidence="4 7" key="2">
    <citation type="journal article" date="2019" name="Emerg. Microbes Infect.">
        <title>Comprehensive subspecies identification of 175 nontuberculous mycobacteria species based on 7547 genomic profiles.</title>
        <authorList>
            <person name="Matsumoto Y."/>
            <person name="Kinjo T."/>
            <person name="Motooka D."/>
            <person name="Nabeya D."/>
            <person name="Jung N."/>
            <person name="Uechi K."/>
            <person name="Horii T."/>
            <person name="Iida T."/>
            <person name="Fujita J."/>
            <person name="Nakamura S."/>
        </authorList>
    </citation>
    <scope>NUCLEOTIDE SEQUENCE [LARGE SCALE GENOMIC DNA]</scope>
    <source>
        <strain evidence="4 7">JCM 6377</strain>
    </source>
</reference>
<comment type="cofactor">
    <cofactor evidence="2">
        <name>Mg(2+)</name>
        <dbReference type="ChEBI" id="CHEBI:18420"/>
    </cofactor>
    <text evidence="2">Binds 1 Mg(2+) ion per subunit.</text>
</comment>
<dbReference type="InterPro" id="IPR036849">
    <property type="entry name" value="Enolase-like_C_sf"/>
</dbReference>
<evidence type="ECO:0000256" key="1">
    <source>
        <dbReference type="PIRSR" id="PIRSR634611-1"/>
    </source>
</evidence>